<keyword evidence="10" id="KW-1185">Reference proteome</keyword>
<evidence type="ECO:0000256" key="6">
    <source>
        <dbReference type="ARBA" id="ARBA00022989"/>
    </source>
</evidence>
<dbReference type="SUPFAM" id="SSF53448">
    <property type="entry name" value="Nucleotide-diphospho-sugar transferases"/>
    <property type="match status" value="1"/>
</dbReference>
<dbReference type="EMBL" id="APND01000002">
    <property type="protein sequence ID" value="MES1928997.1"/>
    <property type="molecule type" value="Genomic_DNA"/>
</dbReference>
<evidence type="ECO:0000313" key="9">
    <source>
        <dbReference type="EMBL" id="MES1928997.1"/>
    </source>
</evidence>
<evidence type="ECO:0000256" key="1">
    <source>
        <dbReference type="ARBA" id="ARBA00022475"/>
    </source>
</evidence>
<name>A0ABV2AZF7_9GAMM</name>
<dbReference type="Proteomes" id="UP001460888">
    <property type="component" value="Unassembled WGS sequence"/>
</dbReference>
<evidence type="ECO:0000256" key="4">
    <source>
        <dbReference type="ARBA" id="ARBA00022692"/>
    </source>
</evidence>
<dbReference type="InterPro" id="IPR029044">
    <property type="entry name" value="Nucleotide-diphossugar_trans"/>
</dbReference>
<dbReference type="Pfam" id="PF00535">
    <property type="entry name" value="Glycos_transf_2"/>
    <property type="match status" value="1"/>
</dbReference>
<evidence type="ECO:0000256" key="3">
    <source>
        <dbReference type="ARBA" id="ARBA00022679"/>
    </source>
</evidence>
<evidence type="ECO:0000256" key="7">
    <source>
        <dbReference type="ARBA" id="ARBA00023136"/>
    </source>
</evidence>
<comment type="caution">
    <text evidence="9">The sequence shown here is derived from an EMBL/GenBank/DDBJ whole genome shotgun (WGS) entry which is preliminary data.</text>
</comment>
<sequence length="249" mass="27355">MPNRDCLTAPALAVVIPFYNEQDSVAALLTEVERALAGQIDYELIAVDDGSTDDTVSVLTLAAGRVANLRVVRLPRNRGQSAALASGIHAARAPLIATLDGDGQNPPADIARLVDAYRQHDPAGRCVVVGWRRTRNDSALRRLSSRVANRLRGALLGDGCPDTGCGLKVFARDDFLALPRFRHMHRFLPALFVRAGARVISVPVAHRPRRAGRSKYGVRNRLWTGLLDMAGVYWLQRRACRIEYEVDDV</sequence>
<keyword evidence="5" id="KW-0448">Lipopolysaccharide biosynthesis</keyword>
<gene>
    <name evidence="9" type="ORF">SADO_07072</name>
</gene>
<evidence type="ECO:0000259" key="8">
    <source>
        <dbReference type="Pfam" id="PF00535"/>
    </source>
</evidence>
<keyword evidence="1" id="KW-1003">Cell membrane</keyword>
<dbReference type="PANTHER" id="PTHR48090:SF3">
    <property type="entry name" value="UNDECAPRENYL-PHOSPHATE 4-DEOXY-4-FORMAMIDO-L-ARABINOSE TRANSFERASE"/>
    <property type="match status" value="1"/>
</dbReference>
<proteinExistence type="predicted"/>
<evidence type="ECO:0000256" key="5">
    <source>
        <dbReference type="ARBA" id="ARBA00022985"/>
    </source>
</evidence>
<dbReference type="CDD" id="cd04179">
    <property type="entry name" value="DPM_DPG-synthase_like"/>
    <property type="match status" value="1"/>
</dbReference>
<dbReference type="InterPro" id="IPR050256">
    <property type="entry name" value="Glycosyltransferase_2"/>
</dbReference>
<keyword evidence="6" id="KW-1133">Transmembrane helix</keyword>
<accession>A0ABV2AZF7</accession>
<keyword evidence="3 9" id="KW-0808">Transferase</keyword>
<dbReference type="InterPro" id="IPR001173">
    <property type="entry name" value="Glyco_trans_2-like"/>
</dbReference>
<keyword evidence="4" id="KW-0812">Transmembrane</keyword>
<dbReference type="PANTHER" id="PTHR48090">
    <property type="entry name" value="UNDECAPRENYL-PHOSPHATE 4-DEOXY-4-FORMAMIDO-L-ARABINOSE TRANSFERASE-RELATED"/>
    <property type="match status" value="1"/>
</dbReference>
<keyword evidence="2" id="KW-0328">Glycosyltransferase</keyword>
<dbReference type="RefSeq" id="WP_353110474.1">
    <property type="nucleotide sequence ID" value="NZ_APND01000002.1"/>
</dbReference>
<dbReference type="GO" id="GO:0016740">
    <property type="term" value="F:transferase activity"/>
    <property type="evidence" value="ECO:0007669"/>
    <property type="project" value="UniProtKB-KW"/>
</dbReference>
<evidence type="ECO:0000256" key="2">
    <source>
        <dbReference type="ARBA" id="ARBA00022676"/>
    </source>
</evidence>
<feature type="domain" description="Glycosyltransferase 2-like" evidence="8">
    <location>
        <begin position="14"/>
        <end position="175"/>
    </location>
</feature>
<protein>
    <submittedName>
        <fullName evidence="9">Glycosyl transferase group 2 family protein</fullName>
    </submittedName>
</protein>
<reference evidence="9 10" key="1">
    <citation type="submission" date="2013-03" db="EMBL/GenBank/DDBJ databases">
        <title>Salinisphaera dokdonensis CL-ES53 Genome Sequencing.</title>
        <authorList>
            <person name="Li C."/>
            <person name="Lai Q."/>
            <person name="Shao Z."/>
        </authorList>
    </citation>
    <scope>NUCLEOTIDE SEQUENCE [LARGE SCALE GENOMIC DNA]</scope>
    <source>
        <strain evidence="9 10">CL-ES53</strain>
    </source>
</reference>
<keyword evidence="7" id="KW-0472">Membrane</keyword>
<organism evidence="9 10">
    <name type="scientific">Salinisphaera dokdonensis CL-ES53</name>
    <dbReference type="NCBI Taxonomy" id="1304272"/>
    <lineage>
        <taxon>Bacteria</taxon>
        <taxon>Pseudomonadati</taxon>
        <taxon>Pseudomonadota</taxon>
        <taxon>Gammaproteobacteria</taxon>
        <taxon>Salinisphaerales</taxon>
        <taxon>Salinisphaeraceae</taxon>
        <taxon>Salinisphaera</taxon>
    </lineage>
</organism>
<evidence type="ECO:0000313" key="10">
    <source>
        <dbReference type="Proteomes" id="UP001460888"/>
    </source>
</evidence>
<dbReference type="Gene3D" id="3.90.550.10">
    <property type="entry name" value="Spore Coat Polysaccharide Biosynthesis Protein SpsA, Chain A"/>
    <property type="match status" value="1"/>
</dbReference>